<dbReference type="PANTHER" id="PTHR13096:SF8">
    <property type="entry name" value="RIBOSOMAL OXYGENASE 1"/>
    <property type="match status" value="1"/>
</dbReference>
<feature type="domain" description="JmjC" evidence="4">
    <location>
        <begin position="60"/>
        <end position="250"/>
    </location>
</feature>
<reference evidence="5 6" key="1">
    <citation type="submission" date="2020-08" db="EMBL/GenBank/DDBJ databases">
        <title>Genomic Encyclopedia of Type Strains, Phase IV (KMG-IV): sequencing the most valuable type-strain genomes for metagenomic binning, comparative biology and taxonomic classification.</title>
        <authorList>
            <person name="Goeker M."/>
        </authorList>
    </citation>
    <scope>NUCLEOTIDE SEQUENCE [LARGE SCALE GENOMIC DNA]</scope>
    <source>
        <strain evidence="5 6">DSM 24448</strain>
    </source>
</reference>
<dbReference type="OrthoDB" id="9764016at2"/>
<dbReference type="RefSeq" id="WP_123287410.1">
    <property type="nucleotide sequence ID" value="NZ_JACIJB010000001.1"/>
</dbReference>
<evidence type="ECO:0000259" key="4">
    <source>
        <dbReference type="PROSITE" id="PS51184"/>
    </source>
</evidence>
<accession>A0A7W9A205</accession>
<evidence type="ECO:0000313" key="6">
    <source>
        <dbReference type="Proteomes" id="UP000548978"/>
    </source>
</evidence>
<keyword evidence="2" id="KW-0479">Metal-binding</keyword>
<sequence>MPTLADMIHPVTVDRFRAEVEGRAPLHIPAEGETGDARRALLDWDTFNGLLSQSSIWTHSTLQLVHSGNQLPAENYCAEVQTMSGPVVRPSPARVQVMMAMGATVIANDVGALTPGLRAICDTLSSTYAASVAANVYCSFKGVQGFGPHYDTHDVFAVQTEGEKIWRLYRNRESDPVDYPGEGEEVRRYLASACGPIMQEVRMRPGDVLYIPRGWYHDALAVDGPSLHVTLSVTPLYGRILFRLLESAAMQDPAFRAWLPPAAQDYGRPLAGQLADLGQRLATLAASPAFVQEIAMTQQRLMGRSSDYHLPERISLTRYSPTGLMPPAVRGPASVAMEWAMAQPRFVLEDMIAQFDFVPEADLRAAVEAAVKAGALKPVAGT</sequence>
<proteinExistence type="predicted"/>
<evidence type="ECO:0000256" key="3">
    <source>
        <dbReference type="ARBA" id="ARBA00023004"/>
    </source>
</evidence>
<dbReference type="PANTHER" id="PTHR13096">
    <property type="entry name" value="MINA53 MYC INDUCED NUCLEAR ANTIGEN"/>
    <property type="match status" value="1"/>
</dbReference>
<protein>
    <recommendedName>
        <fullName evidence="4">JmjC domain-containing protein</fullName>
    </recommendedName>
</protein>
<dbReference type="GO" id="GO:0051864">
    <property type="term" value="F:histone H3K36 demethylase activity"/>
    <property type="evidence" value="ECO:0007669"/>
    <property type="project" value="TreeGrafter"/>
</dbReference>
<organism evidence="5 6">
    <name type="scientific">Brevundimonas halotolerans</name>
    <dbReference type="NCBI Taxonomy" id="69670"/>
    <lineage>
        <taxon>Bacteria</taxon>
        <taxon>Pseudomonadati</taxon>
        <taxon>Pseudomonadota</taxon>
        <taxon>Alphaproteobacteria</taxon>
        <taxon>Caulobacterales</taxon>
        <taxon>Caulobacteraceae</taxon>
        <taxon>Brevundimonas</taxon>
    </lineage>
</organism>
<dbReference type="Gene3D" id="2.60.120.650">
    <property type="entry name" value="Cupin"/>
    <property type="match status" value="1"/>
</dbReference>
<evidence type="ECO:0000256" key="2">
    <source>
        <dbReference type="ARBA" id="ARBA00022723"/>
    </source>
</evidence>
<evidence type="ECO:0000313" key="5">
    <source>
        <dbReference type="EMBL" id="MBB5659959.1"/>
    </source>
</evidence>
<dbReference type="PROSITE" id="PS51184">
    <property type="entry name" value="JMJC"/>
    <property type="match status" value="1"/>
</dbReference>
<comment type="cofactor">
    <cofactor evidence="1">
        <name>Fe(2+)</name>
        <dbReference type="ChEBI" id="CHEBI:29033"/>
    </cofactor>
</comment>
<dbReference type="SUPFAM" id="SSF51197">
    <property type="entry name" value="Clavaminate synthase-like"/>
    <property type="match status" value="1"/>
</dbReference>
<name>A0A7W9A205_9CAUL</name>
<dbReference type="Proteomes" id="UP000548978">
    <property type="component" value="Unassembled WGS sequence"/>
</dbReference>
<comment type="caution">
    <text evidence="5">The sequence shown here is derived from an EMBL/GenBank/DDBJ whole genome shotgun (WGS) entry which is preliminary data.</text>
</comment>
<dbReference type="Pfam" id="PF08007">
    <property type="entry name" value="JmjC_2"/>
    <property type="match status" value="1"/>
</dbReference>
<dbReference type="GO" id="GO:0046872">
    <property type="term" value="F:metal ion binding"/>
    <property type="evidence" value="ECO:0007669"/>
    <property type="project" value="UniProtKB-KW"/>
</dbReference>
<dbReference type="GO" id="GO:0032453">
    <property type="term" value="F:histone H3K4 demethylase activity"/>
    <property type="evidence" value="ECO:0007669"/>
    <property type="project" value="TreeGrafter"/>
</dbReference>
<dbReference type="InterPro" id="IPR003347">
    <property type="entry name" value="JmjC_dom"/>
</dbReference>
<dbReference type="AlphaFoldDB" id="A0A7W9A205"/>
<dbReference type="InterPro" id="IPR039994">
    <property type="entry name" value="NO66-like"/>
</dbReference>
<keyword evidence="6" id="KW-1185">Reference proteome</keyword>
<evidence type="ECO:0000256" key="1">
    <source>
        <dbReference type="ARBA" id="ARBA00001954"/>
    </source>
</evidence>
<keyword evidence="3" id="KW-0408">Iron</keyword>
<gene>
    <name evidence="5" type="ORF">FHS65_000677</name>
</gene>
<dbReference type="EMBL" id="JACIJB010000001">
    <property type="protein sequence ID" value="MBB5659959.1"/>
    <property type="molecule type" value="Genomic_DNA"/>
</dbReference>